<accession>A0A124C5F9</accession>
<evidence type="ECO:0000313" key="2">
    <source>
        <dbReference type="EMBL" id="GAQ67476.1"/>
    </source>
</evidence>
<organism evidence="2 3">
    <name type="scientific">Streptomyces scabiei</name>
    <dbReference type="NCBI Taxonomy" id="1930"/>
    <lineage>
        <taxon>Bacteria</taxon>
        <taxon>Bacillati</taxon>
        <taxon>Actinomycetota</taxon>
        <taxon>Actinomycetes</taxon>
        <taxon>Kitasatosporales</taxon>
        <taxon>Streptomycetaceae</taxon>
        <taxon>Streptomyces</taxon>
    </lineage>
</organism>
<feature type="transmembrane region" description="Helical" evidence="1">
    <location>
        <begin position="20"/>
        <end position="38"/>
    </location>
</feature>
<dbReference type="Proteomes" id="UP000067448">
    <property type="component" value="Unassembled WGS sequence"/>
</dbReference>
<gene>
    <name evidence="2" type="ORF">SsS58_07931</name>
</gene>
<name>A0A124C5F9_STRSC</name>
<reference evidence="2 3" key="2">
    <citation type="journal article" date="2016" name="Genome Announc.">
        <title>Draft Genome Sequences of Streptomyces scabiei S58, Streptomyces turgidiscabies T45, and Streptomyces acidiscabies a10, the Pathogens of Potato Common Scab, Isolated in Japan.</title>
        <authorList>
            <person name="Tomihama T."/>
            <person name="Nishi Y."/>
            <person name="Sakai M."/>
            <person name="Ikenaga M."/>
            <person name="Okubo T."/>
            <person name="Ikeda S."/>
        </authorList>
    </citation>
    <scope>NUCLEOTIDE SEQUENCE [LARGE SCALE GENOMIC DNA]</scope>
    <source>
        <strain evidence="2 3">S58</strain>
    </source>
</reference>
<comment type="caution">
    <text evidence="2">The sequence shown here is derived from an EMBL/GenBank/DDBJ whole genome shotgun (WGS) entry which is preliminary data.</text>
</comment>
<keyword evidence="1" id="KW-0812">Transmembrane</keyword>
<reference evidence="3" key="3">
    <citation type="submission" date="2016-02" db="EMBL/GenBank/DDBJ databases">
        <title>Draft genome of pathogenic Streptomyces sp. in Japan.</title>
        <authorList>
            <person name="Tomihama T."/>
            <person name="Ikenaga M."/>
            <person name="Sakai M."/>
            <person name="Okubo T."/>
            <person name="Ikeda S."/>
        </authorList>
    </citation>
    <scope>NUCLEOTIDE SEQUENCE [LARGE SCALE GENOMIC DNA]</scope>
    <source>
        <strain evidence="3">S58</strain>
    </source>
</reference>
<dbReference type="AlphaFoldDB" id="A0A124C5F9"/>
<keyword evidence="1" id="KW-0472">Membrane</keyword>
<feature type="transmembrane region" description="Helical" evidence="1">
    <location>
        <begin position="44"/>
        <end position="65"/>
    </location>
</feature>
<proteinExistence type="predicted"/>
<sequence length="263" mass="29387">MGFLPRIARAVRARRYPDAYTGCLLAILVTVLEIVSGFTQNRKWIDVLFSATVVLLLGLIALATADIRIRQNTVLNGARGGLLFTGRSQLPSLGAQLQGAHRTVEIYGLQLGHVVHHMLPTIADRALSDCHFRLALLSPVDANGDKVPWIGDMGAVHGFPNLEDVLRANLAHLRHWHAGLTPKQQRNIEIRAYPVIPTASVILFDVKKHSGYAHVEPILHNLPPMERPTFWITEKDDFKLFHLLVNHYQELWQQAIALPDLAL</sequence>
<evidence type="ECO:0000256" key="1">
    <source>
        <dbReference type="SAM" id="Phobius"/>
    </source>
</evidence>
<keyword evidence="1" id="KW-1133">Transmembrane helix</keyword>
<protein>
    <submittedName>
        <fullName evidence="2">Uncharacterized protein</fullName>
    </submittedName>
</protein>
<reference evidence="3" key="1">
    <citation type="submission" date="2015-11" db="EMBL/GenBank/DDBJ databases">
        <authorList>
            <consortium name="Cross-ministerial Strategic Innovation Promotion Program (SIP) consortium"/>
            <person name="Tomihama T."/>
            <person name="Ikenaga M."/>
            <person name="Sakai M."/>
            <person name="Okubo T."/>
            <person name="Ikeda S."/>
        </authorList>
    </citation>
    <scope>NUCLEOTIDE SEQUENCE [LARGE SCALE GENOMIC DNA]</scope>
    <source>
        <strain evidence="3">S58</strain>
    </source>
</reference>
<dbReference type="EMBL" id="BCMM01000058">
    <property type="protein sequence ID" value="GAQ67476.1"/>
    <property type="molecule type" value="Genomic_DNA"/>
</dbReference>
<evidence type="ECO:0000313" key="3">
    <source>
        <dbReference type="Proteomes" id="UP000067448"/>
    </source>
</evidence>